<evidence type="ECO:0000313" key="1">
    <source>
        <dbReference type="EMBL" id="PRY94690.1"/>
    </source>
</evidence>
<dbReference type="EMBL" id="PVTT01000001">
    <property type="protein sequence ID" value="PRY94690.1"/>
    <property type="molecule type" value="Genomic_DNA"/>
</dbReference>
<accession>A0A2T0X6W2</accession>
<dbReference type="Proteomes" id="UP000238801">
    <property type="component" value="Unassembled WGS sequence"/>
</dbReference>
<reference evidence="1 2" key="1">
    <citation type="submission" date="2018-03" db="EMBL/GenBank/DDBJ databases">
        <title>Genomic Encyclopedia of Archaeal and Bacterial Type Strains, Phase II (KMG-II): from individual species to whole genera.</title>
        <authorList>
            <person name="Goeker M."/>
        </authorList>
    </citation>
    <scope>NUCLEOTIDE SEQUENCE [LARGE SCALE GENOMIC DNA]</scope>
    <source>
        <strain evidence="1 2">DSM 29318</strain>
    </source>
</reference>
<evidence type="ECO:0000313" key="2">
    <source>
        <dbReference type="Proteomes" id="UP000238801"/>
    </source>
</evidence>
<evidence type="ECO:0008006" key="3">
    <source>
        <dbReference type="Google" id="ProtNLM"/>
    </source>
</evidence>
<gene>
    <name evidence="1" type="ORF">BCF33_0284</name>
</gene>
<dbReference type="AlphaFoldDB" id="A0A2T0X6W2"/>
<comment type="caution">
    <text evidence="1">The sequence shown here is derived from an EMBL/GenBank/DDBJ whole genome shotgun (WGS) entry which is preliminary data.</text>
</comment>
<sequence>MKDLLEDPDGYPGSSATPDEILVLASAYAAAARALPGSAGAGGPLSYAPARLCAIHAVELFLNAFLRFGGAPPAQVRARHHDLVDADFCQTLRLRKKTAEHLAEMTRRREYLISRYAPDMTRSHTEVNRLGATLDEVEAKISAFLR</sequence>
<organism evidence="1 2">
    <name type="scientific">Hasllibacter halocynthiae</name>
    <dbReference type="NCBI Taxonomy" id="595589"/>
    <lineage>
        <taxon>Bacteria</taxon>
        <taxon>Pseudomonadati</taxon>
        <taxon>Pseudomonadota</taxon>
        <taxon>Alphaproteobacteria</taxon>
        <taxon>Rhodobacterales</taxon>
        <taxon>Roseobacteraceae</taxon>
        <taxon>Hasllibacter</taxon>
    </lineage>
</organism>
<proteinExistence type="predicted"/>
<name>A0A2T0X6W2_9RHOB</name>
<protein>
    <recommendedName>
        <fullName evidence="3">HEPN domain-containing protein</fullName>
    </recommendedName>
</protein>
<dbReference type="RefSeq" id="WP_211292348.1">
    <property type="nucleotide sequence ID" value="NZ_PVTT01000001.1"/>
</dbReference>
<keyword evidence="2" id="KW-1185">Reference proteome</keyword>